<dbReference type="InterPro" id="IPR004360">
    <property type="entry name" value="Glyas_Fos-R_dOase_dom"/>
</dbReference>
<keyword evidence="3" id="KW-1185">Reference proteome</keyword>
<dbReference type="PROSITE" id="PS51819">
    <property type="entry name" value="VOC"/>
    <property type="match status" value="1"/>
</dbReference>
<dbReference type="GO" id="GO:0051213">
    <property type="term" value="F:dioxygenase activity"/>
    <property type="evidence" value="ECO:0007669"/>
    <property type="project" value="UniProtKB-KW"/>
</dbReference>
<evidence type="ECO:0000313" key="3">
    <source>
        <dbReference type="Proteomes" id="UP000325902"/>
    </source>
</evidence>
<gene>
    <name evidence="2" type="primary">bphC2_1</name>
    <name evidence="2" type="ORF">DBV05_g2298</name>
</gene>
<evidence type="ECO:0000313" key="2">
    <source>
        <dbReference type="EMBL" id="KAB2579312.1"/>
    </source>
</evidence>
<keyword evidence="2" id="KW-0223">Dioxygenase</keyword>
<dbReference type="SUPFAM" id="SSF54593">
    <property type="entry name" value="Glyoxalase/Bleomycin resistance protein/Dihydroxybiphenyl dioxygenase"/>
    <property type="match status" value="1"/>
</dbReference>
<dbReference type="Gene3D" id="3.10.180.10">
    <property type="entry name" value="2,3-Dihydroxybiphenyl 1,2-Dioxygenase, domain 1"/>
    <property type="match status" value="1"/>
</dbReference>
<accession>A0A5N5DQZ8</accession>
<dbReference type="Proteomes" id="UP000325902">
    <property type="component" value="Unassembled WGS sequence"/>
</dbReference>
<protein>
    <submittedName>
        <fullName evidence="2">Biphenyl-2,3-diol 1,2-dioxygenase 2</fullName>
    </submittedName>
</protein>
<dbReference type="Pfam" id="PF00903">
    <property type="entry name" value="Glyoxalase"/>
    <property type="match status" value="1"/>
</dbReference>
<keyword evidence="2" id="KW-0560">Oxidoreductase</keyword>
<feature type="domain" description="VOC" evidence="1">
    <location>
        <begin position="20"/>
        <end position="139"/>
    </location>
</feature>
<dbReference type="InterPro" id="IPR037523">
    <property type="entry name" value="VOC_core"/>
</dbReference>
<dbReference type="EMBL" id="VCHE01000008">
    <property type="protein sequence ID" value="KAB2579312.1"/>
    <property type="molecule type" value="Genomic_DNA"/>
</dbReference>
<name>A0A5N5DQZ8_9PEZI</name>
<dbReference type="OrthoDB" id="5371818at2759"/>
<comment type="caution">
    <text evidence="2">The sequence shown here is derived from an EMBL/GenBank/DDBJ whole genome shotgun (WGS) entry which is preliminary data.</text>
</comment>
<reference evidence="2 3" key="1">
    <citation type="journal article" date="2019" name="Sci. Rep.">
        <title>A multi-omics analysis of the grapevine pathogen Lasiodiplodia theobromae reveals that temperature affects the expression of virulence- and pathogenicity-related genes.</title>
        <authorList>
            <person name="Felix C."/>
            <person name="Meneses R."/>
            <person name="Goncalves M.F.M."/>
            <person name="Tilleman L."/>
            <person name="Duarte A.S."/>
            <person name="Jorrin-Novo J.V."/>
            <person name="Van de Peer Y."/>
            <person name="Deforce D."/>
            <person name="Van Nieuwerburgh F."/>
            <person name="Esteves A.C."/>
            <person name="Alves A."/>
        </authorList>
    </citation>
    <scope>NUCLEOTIDE SEQUENCE [LARGE SCALE GENOMIC DNA]</scope>
    <source>
        <strain evidence="2 3">LA-SOL3</strain>
    </source>
</reference>
<dbReference type="InterPro" id="IPR029068">
    <property type="entry name" value="Glyas_Bleomycin-R_OHBP_Dase"/>
</dbReference>
<proteinExistence type="predicted"/>
<sequence>MNMADTKGSGKPTKVTSPIKLAHVVLRTRPETFASMVSFYKTFLGAESSHENEFISFLTYDDEHHRIAIVAIPDIGPKDAKTSGLEHIAFTFATVRDLLTSYSQRKELGIAPVWCVNHGPTLSIYYRDPDGNHIETQVDVFDNAEDASAYMTSADFSNNPIGVDFDPEDVIKKLEQGVSTEEILKRPNIGPRDLTDVPLVVESH</sequence>
<dbReference type="AlphaFoldDB" id="A0A5N5DQZ8"/>
<evidence type="ECO:0000259" key="1">
    <source>
        <dbReference type="PROSITE" id="PS51819"/>
    </source>
</evidence>
<organism evidence="2 3">
    <name type="scientific">Lasiodiplodia theobromae</name>
    <dbReference type="NCBI Taxonomy" id="45133"/>
    <lineage>
        <taxon>Eukaryota</taxon>
        <taxon>Fungi</taxon>
        <taxon>Dikarya</taxon>
        <taxon>Ascomycota</taxon>
        <taxon>Pezizomycotina</taxon>
        <taxon>Dothideomycetes</taxon>
        <taxon>Dothideomycetes incertae sedis</taxon>
        <taxon>Botryosphaeriales</taxon>
        <taxon>Botryosphaeriaceae</taxon>
        <taxon>Lasiodiplodia</taxon>
    </lineage>
</organism>